<dbReference type="Gene3D" id="1.10.510.10">
    <property type="entry name" value="Transferase(Phosphotransferase) domain 1"/>
    <property type="match status" value="1"/>
</dbReference>
<dbReference type="SMART" id="SM00220">
    <property type="entry name" value="S_TKc"/>
    <property type="match status" value="1"/>
</dbReference>
<proteinExistence type="predicted"/>
<dbReference type="PROSITE" id="PS00108">
    <property type="entry name" value="PROTEIN_KINASE_ST"/>
    <property type="match status" value="1"/>
</dbReference>
<feature type="region of interest" description="Disordered" evidence="9">
    <location>
        <begin position="444"/>
        <end position="466"/>
    </location>
</feature>
<dbReference type="GO" id="GO:0005524">
    <property type="term" value="F:ATP binding"/>
    <property type="evidence" value="ECO:0007669"/>
    <property type="project" value="UniProtKB-KW"/>
</dbReference>
<accession>A0A1J4JB91</accession>
<dbReference type="InterPro" id="IPR011009">
    <property type="entry name" value="Kinase-like_dom_sf"/>
</dbReference>
<keyword evidence="4" id="KW-0418">Kinase</keyword>
<keyword evidence="1" id="KW-0723">Serine/threonine-protein kinase</keyword>
<dbReference type="SUPFAM" id="SSF56112">
    <property type="entry name" value="Protein kinase-like (PK-like)"/>
    <property type="match status" value="1"/>
</dbReference>
<evidence type="ECO:0000259" key="10">
    <source>
        <dbReference type="PROSITE" id="PS50011"/>
    </source>
</evidence>
<feature type="region of interest" description="Disordered" evidence="9">
    <location>
        <begin position="133"/>
        <end position="152"/>
    </location>
</feature>
<gene>
    <name evidence="11" type="ORF">TRFO_38385</name>
</gene>
<dbReference type="Pfam" id="PF00069">
    <property type="entry name" value="Pkinase"/>
    <property type="match status" value="2"/>
</dbReference>
<dbReference type="InterPro" id="IPR000719">
    <property type="entry name" value="Prot_kinase_dom"/>
</dbReference>
<feature type="active site" description="Proton acceptor" evidence="6">
    <location>
        <position position="212"/>
    </location>
</feature>
<keyword evidence="3 7" id="KW-0547">Nucleotide-binding</keyword>
<sequence length="466" mass="53365">MNSLPDKIGPFKILQKVSSGAFSDVYLAQHDETGLQVAIKDISISSNTESSIKTQLVRETNLVKAADSNYIVKLFDIIESKNTQIKVDLDTFLPGPIQSKNDSHRNSHGNSDKTSVQNWKIDQSIRNEGIDSIDQNNMTTNKSSHRGKKKIKESDQNTNHVYLILEYIEKGNILHHLQKNGPIQIDQAKVTIGQLAVILDYMHNHLHIAHRDIKAENVLIDKNWNIKLVDFGLCNHFTSPEQQFRSVCGSIHYLAPEIIKSKPYTKAVDIWSAGVLIYLLTVGRLPFDDMSMQILLNKITTNDVFYPSNMDPNLVNLLQKMLCKDPKRRITAQQMKEHPFLKSMNQELISNVIPEVTDAEVMEVALNRKYDTDMFKDPNNVLFKVLKKDIQNEKLEKVQCAPRQIEKKPTEKKKIFIFDSKRSDSMKTLAKNYVRGKKVLRKRPSLTEFKSPEKKSLPRPKLEMTT</sequence>
<feature type="binding site" evidence="7">
    <location>
        <begin position="216"/>
        <end position="217"/>
    </location>
    <ligand>
        <name>ATP</name>
        <dbReference type="ChEBI" id="CHEBI:30616"/>
    </ligand>
</feature>
<dbReference type="Proteomes" id="UP000179807">
    <property type="component" value="Unassembled WGS sequence"/>
</dbReference>
<feature type="domain" description="Protein kinase" evidence="10">
    <location>
        <begin position="11"/>
        <end position="341"/>
    </location>
</feature>
<dbReference type="EMBL" id="MLAK01001240">
    <property type="protein sequence ID" value="OHS95511.1"/>
    <property type="molecule type" value="Genomic_DNA"/>
</dbReference>
<comment type="caution">
    <text evidence="11">The sequence shown here is derived from an EMBL/GenBank/DDBJ whole genome shotgun (WGS) entry which is preliminary data.</text>
</comment>
<feature type="cross-link" description="Glycyl lysine isopeptide (Lys-Gly) (interchain with G-Cter in SUMO2)" evidence="8">
    <location>
        <position position="214"/>
    </location>
</feature>
<evidence type="ECO:0000256" key="2">
    <source>
        <dbReference type="ARBA" id="ARBA00022679"/>
    </source>
</evidence>
<dbReference type="GO" id="GO:0004674">
    <property type="term" value="F:protein serine/threonine kinase activity"/>
    <property type="evidence" value="ECO:0007669"/>
    <property type="project" value="UniProtKB-KW"/>
</dbReference>
<organism evidence="11 12">
    <name type="scientific">Tritrichomonas foetus</name>
    <dbReference type="NCBI Taxonomy" id="1144522"/>
    <lineage>
        <taxon>Eukaryota</taxon>
        <taxon>Metamonada</taxon>
        <taxon>Parabasalia</taxon>
        <taxon>Tritrichomonadida</taxon>
        <taxon>Tritrichomonadidae</taxon>
        <taxon>Tritrichomonas</taxon>
    </lineage>
</organism>
<dbReference type="PANTHER" id="PTHR24350">
    <property type="entry name" value="SERINE/THREONINE-PROTEIN KINASE IAL-RELATED"/>
    <property type="match status" value="1"/>
</dbReference>
<keyword evidence="2" id="KW-0808">Transferase</keyword>
<evidence type="ECO:0000256" key="1">
    <source>
        <dbReference type="ARBA" id="ARBA00022527"/>
    </source>
</evidence>
<evidence type="ECO:0000313" key="12">
    <source>
        <dbReference type="Proteomes" id="UP000179807"/>
    </source>
</evidence>
<evidence type="ECO:0000256" key="6">
    <source>
        <dbReference type="PIRSR" id="PIRSR630616-1"/>
    </source>
</evidence>
<evidence type="ECO:0000256" key="8">
    <source>
        <dbReference type="PIRSR" id="PIRSR630616-3"/>
    </source>
</evidence>
<evidence type="ECO:0000256" key="4">
    <source>
        <dbReference type="ARBA" id="ARBA00022777"/>
    </source>
</evidence>
<feature type="compositionally biased region" description="Polar residues" evidence="9">
    <location>
        <begin position="133"/>
        <end position="142"/>
    </location>
</feature>
<evidence type="ECO:0000256" key="3">
    <source>
        <dbReference type="ARBA" id="ARBA00022741"/>
    </source>
</evidence>
<dbReference type="RefSeq" id="XP_068348648.1">
    <property type="nucleotide sequence ID" value="XM_068512005.1"/>
</dbReference>
<feature type="compositionally biased region" description="Basic and acidic residues" evidence="9">
    <location>
        <begin position="450"/>
        <end position="466"/>
    </location>
</feature>
<dbReference type="InterPro" id="IPR030616">
    <property type="entry name" value="Aur-like"/>
</dbReference>
<protein>
    <recommendedName>
        <fullName evidence="10">Protein kinase domain-containing protein</fullName>
    </recommendedName>
</protein>
<name>A0A1J4JB91_9EUKA</name>
<dbReference type="Gene3D" id="3.30.200.20">
    <property type="entry name" value="Phosphorylase Kinase, domain 1"/>
    <property type="match status" value="1"/>
</dbReference>
<keyword evidence="5 7" id="KW-0067">ATP-binding</keyword>
<dbReference type="GeneID" id="94846709"/>
<feature type="binding site" evidence="7">
    <location>
        <position position="230"/>
    </location>
    <ligand>
        <name>ATP</name>
        <dbReference type="ChEBI" id="CHEBI:30616"/>
    </ligand>
</feature>
<keyword evidence="12" id="KW-1185">Reference proteome</keyword>
<dbReference type="FunFam" id="1.10.510.10:FF:000571">
    <property type="entry name" value="Maternal embryonic leucine zipper kinase"/>
    <property type="match status" value="1"/>
</dbReference>
<dbReference type="VEuPathDB" id="TrichDB:TRFO_38385"/>
<evidence type="ECO:0000256" key="7">
    <source>
        <dbReference type="PIRSR" id="PIRSR630616-2"/>
    </source>
</evidence>
<dbReference type="InterPro" id="IPR008271">
    <property type="entry name" value="Ser/Thr_kinase_AS"/>
</dbReference>
<dbReference type="AlphaFoldDB" id="A0A1J4JB91"/>
<evidence type="ECO:0000256" key="5">
    <source>
        <dbReference type="ARBA" id="ARBA00022840"/>
    </source>
</evidence>
<evidence type="ECO:0000256" key="9">
    <source>
        <dbReference type="SAM" id="MobiDB-lite"/>
    </source>
</evidence>
<dbReference type="PROSITE" id="PS50011">
    <property type="entry name" value="PROTEIN_KINASE_DOM"/>
    <property type="match status" value="1"/>
</dbReference>
<reference evidence="11" key="1">
    <citation type="submission" date="2016-10" db="EMBL/GenBank/DDBJ databases">
        <authorList>
            <person name="Benchimol M."/>
            <person name="Almeida L.G."/>
            <person name="Vasconcelos A.T."/>
            <person name="Perreira-Neves A."/>
            <person name="Rosa I.A."/>
            <person name="Tasca T."/>
            <person name="Bogo M.R."/>
            <person name="de Souza W."/>
        </authorList>
    </citation>
    <scope>NUCLEOTIDE SEQUENCE [LARGE SCALE GENOMIC DNA]</scope>
    <source>
        <strain evidence="11">K</strain>
    </source>
</reference>
<evidence type="ECO:0000313" key="11">
    <source>
        <dbReference type="EMBL" id="OHS95511.1"/>
    </source>
</evidence>